<dbReference type="EMBL" id="JXMS01000005">
    <property type="protein sequence ID" value="OBQ55216.1"/>
    <property type="molecule type" value="Genomic_DNA"/>
</dbReference>
<organism evidence="1 2">
    <name type="scientific">Halodesulfovibrio spirochaetisodalis</name>
    <dbReference type="NCBI Taxonomy" id="1560234"/>
    <lineage>
        <taxon>Bacteria</taxon>
        <taxon>Pseudomonadati</taxon>
        <taxon>Thermodesulfobacteriota</taxon>
        <taxon>Desulfovibrionia</taxon>
        <taxon>Desulfovibrionales</taxon>
        <taxon>Desulfovibrionaceae</taxon>
        <taxon>Halodesulfovibrio</taxon>
    </lineage>
</organism>
<evidence type="ECO:0000313" key="1">
    <source>
        <dbReference type="EMBL" id="OBQ55216.1"/>
    </source>
</evidence>
<protein>
    <recommendedName>
        <fullName evidence="3">Lumazine-binding protein</fullName>
    </recommendedName>
</protein>
<accession>A0A1B7XI84</accession>
<proteinExistence type="predicted"/>
<gene>
    <name evidence="1" type="ORF">SP90_04440</name>
</gene>
<dbReference type="Proteomes" id="UP000091979">
    <property type="component" value="Unassembled WGS sequence"/>
</dbReference>
<dbReference type="Gene3D" id="3.10.450.50">
    <property type="match status" value="1"/>
</dbReference>
<dbReference type="InterPro" id="IPR032710">
    <property type="entry name" value="NTF2-like_dom_sf"/>
</dbReference>
<sequence length="125" mass="14286">MQAEIKEIIDFLETYFIMLYEGDAETMEKVFHEGAHISFVDNGEVTIAGRDVLKQRIASRTSSKEAGVAREDNILSIDFINENYAMVKVNLVIVDRLFTDYLSLIKNDGKWIIVSKTFYSEPLAK</sequence>
<dbReference type="PATRIC" id="fig|1560234.3.peg.2839"/>
<dbReference type="AlphaFoldDB" id="A0A1B7XI84"/>
<dbReference type="SUPFAM" id="SSF54427">
    <property type="entry name" value="NTF2-like"/>
    <property type="match status" value="1"/>
</dbReference>
<reference evidence="1 2" key="1">
    <citation type="submission" date="2015-01" db="EMBL/GenBank/DDBJ databases">
        <title>Desulfovibrio sp. JC271 draft genome sequence.</title>
        <authorList>
            <person name="Shivani Y."/>
            <person name="Subhash Y."/>
            <person name="Sasikala C."/>
            <person name="Ramana C.V."/>
        </authorList>
    </citation>
    <scope>NUCLEOTIDE SEQUENCE [LARGE SCALE GENOMIC DNA]</scope>
    <source>
        <strain evidence="1 2">JC271</strain>
    </source>
</reference>
<name>A0A1B7XI84_9BACT</name>
<dbReference type="InterPro" id="IPR039437">
    <property type="entry name" value="FrzH/put_lumazine-bd"/>
</dbReference>
<dbReference type="RefSeq" id="WP_066853009.1">
    <property type="nucleotide sequence ID" value="NZ_JXMS01000005.1"/>
</dbReference>
<dbReference type="OrthoDB" id="5676998at2"/>
<dbReference type="Pfam" id="PF12893">
    <property type="entry name" value="Lumazine_bd_2"/>
    <property type="match status" value="1"/>
</dbReference>
<evidence type="ECO:0008006" key="3">
    <source>
        <dbReference type="Google" id="ProtNLM"/>
    </source>
</evidence>
<evidence type="ECO:0000313" key="2">
    <source>
        <dbReference type="Proteomes" id="UP000091979"/>
    </source>
</evidence>
<dbReference type="STRING" id="1560234.SP90_04440"/>
<comment type="caution">
    <text evidence="1">The sequence shown here is derived from an EMBL/GenBank/DDBJ whole genome shotgun (WGS) entry which is preliminary data.</text>
</comment>
<keyword evidence="2" id="KW-1185">Reference proteome</keyword>